<dbReference type="RefSeq" id="WP_176164930.1">
    <property type="nucleotide sequence ID" value="NZ_CP054929.1"/>
</dbReference>
<feature type="region of interest" description="Disordered" evidence="1">
    <location>
        <begin position="119"/>
        <end position="170"/>
    </location>
</feature>
<dbReference type="Proteomes" id="UP000509303">
    <property type="component" value="Chromosome"/>
</dbReference>
<name>A0A7H8NFK6_9ACTN</name>
<feature type="compositionally biased region" description="Low complexity" evidence="1">
    <location>
        <begin position="145"/>
        <end position="159"/>
    </location>
</feature>
<accession>A0A7H8NFK6</accession>
<proteinExistence type="predicted"/>
<keyword evidence="3" id="KW-1185">Reference proteome</keyword>
<protein>
    <submittedName>
        <fullName evidence="2">Uncharacterized protein</fullName>
    </submittedName>
</protein>
<reference evidence="2 3" key="1">
    <citation type="submission" date="2020-06" db="EMBL/GenBank/DDBJ databases">
        <title>Genome mining for natural products.</title>
        <authorList>
            <person name="Zhang B."/>
            <person name="Shi J."/>
            <person name="Ge H."/>
        </authorList>
    </citation>
    <scope>NUCLEOTIDE SEQUENCE [LARGE SCALE GENOMIC DNA]</scope>
    <source>
        <strain evidence="2 3">NA00687</strain>
    </source>
</reference>
<dbReference type="AlphaFoldDB" id="A0A7H8NFK6"/>
<evidence type="ECO:0000313" key="3">
    <source>
        <dbReference type="Proteomes" id="UP000509303"/>
    </source>
</evidence>
<gene>
    <name evidence="2" type="ORF">HUT08_30905</name>
</gene>
<organism evidence="2 3">
    <name type="scientific">Streptomyces buecherae</name>
    <dbReference type="NCBI Taxonomy" id="2763006"/>
    <lineage>
        <taxon>Bacteria</taxon>
        <taxon>Bacillati</taxon>
        <taxon>Actinomycetota</taxon>
        <taxon>Actinomycetes</taxon>
        <taxon>Kitasatosporales</taxon>
        <taxon>Streptomycetaceae</taxon>
        <taxon>Streptomyces</taxon>
    </lineage>
</organism>
<sequence>MRAFDPATPAHADLAPLADHPWTRGTHRDATAHLVRLGWTPCGVGDWAVGLRSPSGHLAARVCPFDPAYAAFLDLCRRCDGNPYLPRVERAEALDGGGTMTVMEFLRPVEAPVADAVRRQWHERPTPVPASTRHARTGPADDAPDAPAAVKPAPATADPGAAEPATGDSVAAGPVVPAPVVADDPDFAAVHRAACDVNAAYRASMPWWDGIDLNAGNVRRGPDGRLTLIDIFCMDGASLYAQVLADARVVRERMGEEHTRHLLDIPYIARESTPEEIDALRRAWER</sequence>
<evidence type="ECO:0000313" key="2">
    <source>
        <dbReference type="EMBL" id="QKW53221.1"/>
    </source>
</evidence>
<evidence type="ECO:0000256" key="1">
    <source>
        <dbReference type="SAM" id="MobiDB-lite"/>
    </source>
</evidence>
<dbReference type="EMBL" id="CP054929">
    <property type="protein sequence ID" value="QKW53221.1"/>
    <property type="molecule type" value="Genomic_DNA"/>
</dbReference>